<dbReference type="Gene3D" id="1.10.533.10">
    <property type="entry name" value="Death Domain, Fas"/>
    <property type="match status" value="1"/>
</dbReference>
<keyword evidence="2" id="KW-1185">Reference proteome</keyword>
<protein>
    <submittedName>
        <fullName evidence="1">Uncharacterized protein</fullName>
    </submittedName>
</protein>
<evidence type="ECO:0000313" key="1">
    <source>
        <dbReference type="EMBL" id="CAD5115811.1"/>
    </source>
</evidence>
<comment type="caution">
    <text evidence="1">The sequence shown here is derived from an EMBL/GenBank/DDBJ whole genome shotgun (WGS) entry which is preliminary data.</text>
</comment>
<dbReference type="EMBL" id="CAJFCJ010000006">
    <property type="protein sequence ID" value="CAD5115811.1"/>
    <property type="molecule type" value="Genomic_DNA"/>
</dbReference>
<organism evidence="1 2">
    <name type="scientific">Dimorphilus gyrociliatus</name>
    <dbReference type="NCBI Taxonomy" id="2664684"/>
    <lineage>
        <taxon>Eukaryota</taxon>
        <taxon>Metazoa</taxon>
        <taxon>Spiralia</taxon>
        <taxon>Lophotrochozoa</taxon>
        <taxon>Annelida</taxon>
        <taxon>Polychaeta</taxon>
        <taxon>Polychaeta incertae sedis</taxon>
        <taxon>Dinophilidae</taxon>
        <taxon>Dimorphilus</taxon>
    </lineage>
</organism>
<gene>
    <name evidence="1" type="ORF">DGYR_LOCUS4509</name>
</gene>
<dbReference type="InterPro" id="IPR011029">
    <property type="entry name" value="DEATH-like_dom_sf"/>
</dbReference>
<accession>A0A7I8VHP4</accession>
<proteinExistence type="predicted"/>
<sequence>MLNFDHKWREIAQFIKLTNFEIEKMEESKNPGEELISTLVRMNITVDRLCNWLNEIQLERGADLLAPYRTEKVPEYKFELSDLNLVPSVYKRRVPKEEEINEDIQKFLQL</sequence>
<dbReference type="SUPFAM" id="SSF47986">
    <property type="entry name" value="DEATH domain"/>
    <property type="match status" value="1"/>
</dbReference>
<evidence type="ECO:0000313" key="2">
    <source>
        <dbReference type="Proteomes" id="UP000549394"/>
    </source>
</evidence>
<reference evidence="1 2" key="1">
    <citation type="submission" date="2020-08" db="EMBL/GenBank/DDBJ databases">
        <authorList>
            <person name="Hejnol A."/>
        </authorList>
    </citation>
    <scope>NUCLEOTIDE SEQUENCE [LARGE SCALE GENOMIC DNA]</scope>
</reference>
<dbReference type="AlphaFoldDB" id="A0A7I8VHP4"/>
<name>A0A7I8VHP4_9ANNE</name>
<dbReference type="Proteomes" id="UP000549394">
    <property type="component" value="Unassembled WGS sequence"/>
</dbReference>